<dbReference type="PATRIC" id="fig|1227466.3.peg.3310"/>
<dbReference type="RefSeq" id="WP_006114862.1">
    <property type="nucleotide sequence ID" value="NZ_AOJL01000062.1"/>
</dbReference>
<accession>M0E6E7</accession>
<proteinExistence type="predicted"/>
<comment type="caution">
    <text evidence="1">The sequence shown here is derived from an EMBL/GenBank/DDBJ whole genome shotgun (WGS) entry which is preliminary data.</text>
</comment>
<organism evidence="1 2">
    <name type="scientific">Halorubrum coriense DSM 10284</name>
    <dbReference type="NCBI Taxonomy" id="1227466"/>
    <lineage>
        <taxon>Archaea</taxon>
        <taxon>Methanobacteriati</taxon>
        <taxon>Methanobacteriota</taxon>
        <taxon>Stenosarchaea group</taxon>
        <taxon>Halobacteria</taxon>
        <taxon>Halobacteriales</taxon>
        <taxon>Haloferacaceae</taxon>
        <taxon>Halorubrum</taxon>
    </lineage>
</organism>
<dbReference type="AlphaFoldDB" id="M0E6E7"/>
<dbReference type="EMBL" id="AOJL01000062">
    <property type="protein sequence ID" value="ELZ43375.1"/>
    <property type="molecule type" value="Genomic_DNA"/>
</dbReference>
<gene>
    <name evidence="1" type="ORF">C464_16652</name>
</gene>
<name>M0E6E7_9EURY</name>
<evidence type="ECO:0000313" key="1">
    <source>
        <dbReference type="EMBL" id="ELZ43375.1"/>
    </source>
</evidence>
<evidence type="ECO:0000313" key="2">
    <source>
        <dbReference type="Proteomes" id="UP000011509"/>
    </source>
</evidence>
<dbReference type="OrthoDB" id="256755at2157"/>
<dbReference type="STRING" id="1227466.C464_16652"/>
<reference evidence="1 2" key="1">
    <citation type="journal article" date="2014" name="PLoS Genet.">
        <title>Phylogenetically driven sequencing of extremely halophilic archaea reveals strategies for static and dynamic osmo-response.</title>
        <authorList>
            <person name="Becker E.A."/>
            <person name="Seitzer P.M."/>
            <person name="Tritt A."/>
            <person name="Larsen D."/>
            <person name="Krusor M."/>
            <person name="Yao A.I."/>
            <person name="Wu D."/>
            <person name="Madern D."/>
            <person name="Eisen J.A."/>
            <person name="Darling A.E."/>
            <person name="Facciotti M.T."/>
        </authorList>
    </citation>
    <scope>NUCLEOTIDE SEQUENCE [LARGE SCALE GENOMIC DNA]</scope>
    <source>
        <strain evidence="1 2">DSM 10284</strain>
    </source>
</reference>
<dbReference type="Proteomes" id="UP000011509">
    <property type="component" value="Unassembled WGS sequence"/>
</dbReference>
<keyword evidence="2" id="KW-1185">Reference proteome</keyword>
<protein>
    <submittedName>
        <fullName evidence="1">Uncharacterized protein</fullName>
    </submittedName>
</protein>
<sequence length="648" mass="72919">MSQREDVEMERGIAQILYSFGPGNVFDYGAYDVSMRVKGLDDRDWNVQPVEGLDLKRIRGDIESRIGRFRNGDQPPWEIIGESDIDAFRPVKVSAEVFPLTMVCENSDCRRVDIRQKPSHYWATDHDDQKPGHCTACGSPLQQLPFVVTHECGAVLQPGPINECPQHERNDPYLYQPTRDPAKWEFRCKQCDKSMGRIAAFCQDCNEYVTGATPPGGGGLYYPATLLNVDIPTVGKGKDELDMGETWARVLMAAYLDFNDVPLNEENTIEDIATRAGEQDRIEELRASGRTDEEIEMFLEMRAESGGEVDHLTSQFVAEKTRGNVTPVGVGGDAEVDAERVYSVLANQLFTFVRATQGYEGSADHDDYDPSRQPAPRSLSDLLTPEFKQKYPRAKEYREKLDRINVNEAWVVDNFPLLNVLFGYYRESPDPSEVDLNAFDHPYGDANKVPIFADRSPSEAIILEVDRRAIVEWLEENDRLGEASPRPDPDADDAEYKKWFLNNIDVVATDNPFTPVEHDTTQEVYTLLHSMSHALVSTASDQCGLATESISEMIMPAIPAIILYAKSAEHFALGGMATLFETRIHPWVDHTIDYTEQCLLDPPCSRDETGAACHACLHVNTVSCESMNEYLDRRRLVGGYDSTPFWDV</sequence>